<dbReference type="EMBL" id="JAFMOU010000065">
    <property type="protein sequence ID" value="MBU9834954.1"/>
    <property type="molecule type" value="Genomic_DNA"/>
</dbReference>
<protein>
    <submittedName>
        <fullName evidence="6">Type II secretion system protein</fullName>
    </submittedName>
</protein>
<organism evidence="6 7">
    <name type="scientific">Rahnella perminowiae</name>
    <dbReference type="NCBI Taxonomy" id="2816244"/>
    <lineage>
        <taxon>Bacteria</taxon>
        <taxon>Pseudomonadati</taxon>
        <taxon>Pseudomonadota</taxon>
        <taxon>Gammaproteobacteria</taxon>
        <taxon>Enterobacterales</taxon>
        <taxon>Yersiniaceae</taxon>
        <taxon>Rahnella</taxon>
    </lineage>
</organism>
<comment type="caution">
    <text evidence="6">The sequence shown here is derived from an EMBL/GenBank/DDBJ whole genome shotgun (WGS) entry which is preliminary data.</text>
</comment>
<dbReference type="InterPro" id="IPR048688">
    <property type="entry name" value="CofB-like_pilin_dom"/>
</dbReference>
<evidence type="ECO:0000256" key="2">
    <source>
        <dbReference type="SAM" id="MobiDB-lite"/>
    </source>
</evidence>
<keyword evidence="3" id="KW-0472">Membrane</keyword>
<feature type="domain" description="CofB C-terminal" evidence="5">
    <location>
        <begin position="373"/>
        <end position="544"/>
    </location>
</feature>
<keyword evidence="3" id="KW-0812">Transmembrane</keyword>
<dbReference type="RefSeq" id="WP_217138178.1">
    <property type="nucleotide sequence ID" value="NZ_JAFMOU010000065.1"/>
</dbReference>
<feature type="compositionally biased region" description="Polar residues" evidence="2">
    <location>
        <begin position="469"/>
        <end position="479"/>
    </location>
</feature>
<evidence type="ECO:0000256" key="3">
    <source>
        <dbReference type="SAM" id="Phobius"/>
    </source>
</evidence>
<sequence length="560" mass="61715">MPKVSNSKGFTLLEMIVVMGIMGLVFTSFALFKKKQIESVARENLTNIIANEVHGMLQFINRDEIQITEDSDADGEMDFIVNPLFDRTISTANEKGKTYGWRVEDQAFSTDPKDTDHFIQWDNTLSRGYFTSHRCYSTGNKKVADKEFKVEDLACNQPANNQDKSLVLERVDLVGDEETRTIDRVDFYVSFHPGINGKNDMDKFTIENYATAFSKAFTHYDQAYQHADYIYRREAKGTDVANFGTGWKLLKTHDAKTDDEAVPFGSMVSYLDKIDQTAAQLGVRFSFKAGLGKVIKPDGLVGVDKLCWNLKENMMTHCLEVEDGTGRNNEEGVMHLTAKDANNQTVTGTLMANVIFEGEAFDPEKGNIIALMTSPVVSYQSFGNKKDRGTNDVIIDDPDNYDKSVTDEPGYIKIPVQKCPLAPPVPGNPQNAPRVLYPRLAAAISSIVADVGKQGNAGSESEGGEDFSDFSNSENNRTTTKGVLDHLSGVAVQVNLIRENDKKISPDDYWVISATSGVFDNISGKGVSVINPSSLSVVLTSWCSSIKQPAAGADAPMPPY</sequence>
<dbReference type="Pfam" id="PF21444">
    <property type="entry name" value="CofB_pilin_dom"/>
    <property type="match status" value="1"/>
</dbReference>
<feature type="transmembrane region" description="Helical" evidence="3">
    <location>
        <begin position="12"/>
        <end position="32"/>
    </location>
</feature>
<keyword evidence="3" id="KW-1133">Transmembrane helix</keyword>
<feature type="region of interest" description="Disordered" evidence="2">
    <location>
        <begin position="453"/>
        <end position="479"/>
    </location>
</feature>
<keyword evidence="7" id="KW-1185">Reference proteome</keyword>
<dbReference type="NCBIfam" id="TIGR02532">
    <property type="entry name" value="IV_pilin_GFxxxE"/>
    <property type="match status" value="1"/>
</dbReference>
<dbReference type="InterPro" id="IPR012902">
    <property type="entry name" value="N_methyl_site"/>
</dbReference>
<reference evidence="6 7" key="1">
    <citation type="submission" date="2021-03" db="EMBL/GenBank/DDBJ databases">
        <title>Five novel Rahnella species.</title>
        <authorList>
            <person name="Brady C."/>
            <person name="Asselin J."/>
            <person name="Beer S."/>
            <person name="Bruberg M.B."/>
            <person name="Crampton B."/>
            <person name="Venter S."/>
            <person name="Arnold D."/>
            <person name="Denman S."/>
        </authorList>
    </citation>
    <scope>NUCLEOTIDE SEQUENCE [LARGE SCALE GENOMIC DNA]</scope>
    <source>
        <strain evidence="6 7">L72c</strain>
    </source>
</reference>
<name>A0ABS6KZC1_9GAMM</name>
<feature type="domain" description="CofB-like pilin" evidence="4">
    <location>
        <begin position="46"/>
        <end position="287"/>
    </location>
</feature>
<dbReference type="Pfam" id="PF07963">
    <property type="entry name" value="N_methyl"/>
    <property type="match status" value="1"/>
</dbReference>
<gene>
    <name evidence="6" type="ORF">J1786_09025</name>
</gene>
<evidence type="ECO:0000259" key="5">
    <source>
        <dbReference type="Pfam" id="PF22229"/>
    </source>
</evidence>
<dbReference type="Proteomes" id="UP000699865">
    <property type="component" value="Unassembled WGS sequence"/>
</dbReference>
<evidence type="ECO:0000259" key="4">
    <source>
        <dbReference type="Pfam" id="PF21444"/>
    </source>
</evidence>
<dbReference type="InterPro" id="IPR053972">
    <property type="entry name" value="CofB_C"/>
</dbReference>
<accession>A0ABS6KZC1</accession>
<proteinExistence type="predicted"/>
<evidence type="ECO:0000313" key="6">
    <source>
        <dbReference type="EMBL" id="MBU9834954.1"/>
    </source>
</evidence>
<evidence type="ECO:0000256" key="1">
    <source>
        <dbReference type="ARBA" id="ARBA00004167"/>
    </source>
</evidence>
<dbReference type="Pfam" id="PF22229">
    <property type="entry name" value="CofB_C"/>
    <property type="match status" value="1"/>
</dbReference>
<evidence type="ECO:0000313" key="7">
    <source>
        <dbReference type="Proteomes" id="UP000699865"/>
    </source>
</evidence>
<comment type="subcellular location">
    <subcellularLocation>
        <location evidence="1">Membrane</location>
        <topology evidence="1">Single-pass membrane protein</topology>
    </subcellularLocation>
</comment>